<dbReference type="Proteomes" id="UP000243745">
    <property type="component" value="Unassembled WGS sequence"/>
</dbReference>
<dbReference type="Pfam" id="PF01351">
    <property type="entry name" value="RNase_HII"/>
    <property type="match status" value="1"/>
</dbReference>
<dbReference type="GO" id="GO:0003723">
    <property type="term" value="F:RNA binding"/>
    <property type="evidence" value="ECO:0007669"/>
    <property type="project" value="UniProtKB-UniRule"/>
</dbReference>
<organism evidence="18 19">
    <name type="scientific">Ruminobacter amylophilus</name>
    <dbReference type="NCBI Taxonomy" id="867"/>
    <lineage>
        <taxon>Bacteria</taxon>
        <taxon>Pseudomonadati</taxon>
        <taxon>Pseudomonadota</taxon>
        <taxon>Gammaproteobacteria</taxon>
        <taxon>Aeromonadales</taxon>
        <taxon>Succinivibrionaceae</taxon>
        <taxon>Ruminobacter</taxon>
    </lineage>
</organism>
<evidence type="ECO:0000256" key="3">
    <source>
        <dbReference type="ARBA" id="ARBA00004065"/>
    </source>
</evidence>
<dbReference type="FunFam" id="3.30.420.10:FF:000006">
    <property type="entry name" value="Ribonuclease HII"/>
    <property type="match status" value="1"/>
</dbReference>
<feature type="binding site" evidence="14 15">
    <location>
        <position position="24"/>
    </location>
    <ligand>
        <name>a divalent metal cation</name>
        <dbReference type="ChEBI" id="CHEBI:60240"/>
    </ligand>
</feature>
<dbReference type="GO" id="GO:0043137">
    <property type="term" value="P:DNA replication, removal of RNA primer"/>
    <property type="evidence" value="ECO:0007669"/>
    <property type="project" value="TreeGrafter"/>
</dbReference>
<comment type="cofactor">
    <cofactor evidence="2">
        <name>Mg(2+)</name>
        <dbReference type="ChEBI" id="CHEBI:18420"/>
    </cofactor>
</comment>
<evidence type="ECO:0000256" key="8">
    <source>
        <dbReference type="ARBA" id="ARBA00022490"/>
    </source>
</evidence>
<comment type="cofactor">
    <cofactor evidence="14 15">
        <name>Mn(2+)</name>
        <dbReference type="ChEBI" id="CHEBI:29035"/>
    </cofactor>
    <cofactor evidence="14 15">
        <name>Mg(2+)</name>
        <dbReference type="ChEBI" id="CHEBI:18420"/>
    </cofactor>
    <text evidence="14 15">Manganese or magnesium. Binds 1 divalent metal ion per monomer in the absence of substrate. May bind a second metal ion after substrate binding.</text>
</comment>
<evidence type="ECO:0000256" key="9">
    <source>
        <dbReference type="ARBA" id="ARBA00022722"/>
    </source>
</evidence>
<dbReference type="InterPro" id="IPR001352">
    <property type="entry name" value="RNase_HII/HIII"/>
</dbReference>
<dbReference type="InterPro" id="IPR024567">
    <property type="entry name" value="RNase_HII/HIII_dom"/>
</dbReference>
<dbReference type="InterPro" id="IPR022898">
    <property type="entry name" value="RNase_HII"/>
</dbReference>
<dbReference type="Gene3D" id="3.30.420.10">
    <property type="entry name" value="Ribonuclease H-like superfamily/Ribonuclease H"/>
    <property type="match status" value="1"/>
</dbReference>
<evidence type="ECO:0000256" key="13">
    <source>
        <dbReference type="ARBA" id="ARBA00023211"/>
    </source>
</evidence>
<sequence>MSKVELTPFVYPLSGENIIYAGTDEAGRGPLVGNVVAGAVILDPDNPIEGLADSKKLSEKKRDALFDVIMEKALAVGVGIATPAEIDEFNILWASMLAMERAVEALKIVPDIVLVDGNKIPKHLMMPAKAVVKGDMLVKEISAASIIAKVTRDRELDELDKLYPEYGFASHKGYPTAQHLNAINEFGIIDGLYRTTYKPVKEILSRS</sequence>
<evidence type="ECO:0000313" key="19">
    <source>
        <dbReference type="Proteomes" id="UP000243745"/>
    </source>
</evidence>
<keyword evidence="12 14" id="KW-0378">Hydrolase</keyword>
<feature type="binding site" evidence="14 15">
    <location>
        <position position="116"/>
    </location>
    <ligand>
        <name>a divalent metal cation</name>
        <dbReference type="ChEBI" id="CHEBI:60240"/>
    </ligand>
</feature>
<proteinExistence type="inferred from homology"/>
<evidence type="ECO:0000259" key="17">
    <source>
        <dbReference type="PROSITE" id="PS51975"/>
    </source>
</evidence>
<dbReference type="NCBIfam" id="NF000595">
    <property type="entry name" value="PRK00015.1-3"/>
    <property type="match status" value="1"/>
</dbReference>
<feature type="binding site" evidence="14 15">
    <location>
        <position position="25"/>
    </location>
    <ligand>
        <name>a divalent metal cation</name>
        <dbReference type="ChEBI" id="CHEBI:60240"/>
    </ligand>
</feature>
<keyword evidence="19" id="KW-1185">Reference proteome</keyword>
<evidence type="ECO:0000256" key="14">
    <source>
        <dbReference type="HAMAP-Rule" id="MF_00052"/>
    </source>
</evidence>
<dbReference type="PANTHER" id="PTHR10954">
    <property type="entry name" value="RIBONUCLEASE H2 SUBUNIT A"/>
    <property type="match status" value="1"/>
</dbReference>
<dbReference type="InterPro" id="IPR012337">
    <property type="entry name" value="RNaseH-like_sf"/>
</dbReference>
<gene>
    <name evidence="14" type="primary">rnhB</name>
    <name evidence="18" type="ORF">SAMN02910344_00725</name>
</gene>
<comment type="similarity">
    <text evidence="5 14 16">Belongs to the RNase HII family.</text>
</comment>
<dbReference type="SUPFAM" id="SSF53098">
    <property type="entry name" value="Ribonuclease H-like"/>
    <property type="match status" value="1"/>
</dbReference>
<evidence type="ECO:0000256" key="1">
    <source>
        <dbReference type="ARBA" id="ARBA00000077"/>
    </source>
</evidence>
<comment type="function">
    <text evidence="3 14 16">Endonuclease that specifically degrades the RNA of RNA-DNA hybrids.</text>
</comment>
<dbReference type="GO" id="GO:0004523">
    <property type="term" value="F:RNA-DNA hybrid ribonuclease activity"/>
    <property type="evidence" value="ECO:0007669"/>
    <property type="project" value="UniProtKB-UniRule"/>
</dbReference>
<dbReference type="GO" id="GO:0005737">
    <property type="term" value="C:cytoplasm"/>
    <property type="evidence" value="ECO:0007669"/>
    <property type="project" value="UniProtKB-SubCell"/>
</dbReference>
<dbReference type="RefSeq" id="WP_093140991.1">
    <property type="nucleotide sequence ID" value="NZ_FOXF01000008.1"/>
</dbReference>
<dbReference type="OrthoDB" id="9803420at2"/>
<reference evidence="18 19" key="1">
    <citation type="submission" date="2016-10" db="EMBL/GenBank/DDBJ databases">
        <authorList>
            <person name="Varghese N."/>
            <person name="Submissions S."/>
        </authorList>
    </citation>
    <scope>NUCLEOTIDE SEQUENCE [LARGE SCALE GENOMIC DNA]</scope>
    <source>
        <strain evidence="18 19">DSM 1361</strain>
    </source>
</reference>
<evidence type="ECO:0000256" key="11">
    <source>
        <dbReference type="ARBA" id="ARBA00022759"/>
    </source>
</evidence>
<comment type="subcellular location">
    <subcellularLocation>
        <location evidence="4 14">Cytoplasm</location>
    </subcellularLocation>
</comment>
<dbReference type="GO" id="GO:0030145">
    <property type="term" value="F:manganese ion binding"/>
    <property type="evidence" value="ECO:0007669"/>
    <property type="project" value="UniProtKB-UniRule"/>
</dbReference>
<dbReference type="PROSITE" id="PS51975">
    <property type="entry name" value="RNASE_H_2"/>
    <property type="match status" value="1"/>
</dbReference>
<dbReference type="GO" id="GO:0006298">
    <property type="term" value="P:mismatch repair"/>
    <property type="evidence" value="ECO:0007669"/>
    <property type="project" value="TreeGrafter"/>
</dbReference>
<keyword evidence="11 14" id="KW-0255">Endonuclease</keyword>
<dbReference type="AlphaFoldDB" id="A0A662ZHE2"/>
<dbReference type="InterPro" id="IPR036397">
    <property type="entry name" value="RNaseH_sf"/>
</dbReference>
<evidence type="ECO:0000256" key="12">
    <source>
        <dbReference type="ARBA" id="ARBA00022801"/>
    </source>
</evidence>
<dbReference type="EC" id="3.1.26.4" evidence="6 14"/>
<keyword evidence="8 14" id="KW-0963">Cytoplasm</keyword>
<protein>
    <recommendedName>
        <fullName evidence="7 14">Ribonuclease HII</fullName>
        <shortName evidence="14">RNase HII</shortName>
        <ecNumber evidence="6 14">3.1.26.4</ecNumber>
    </recommendedName>
</protein>
<evidence type="ECO:0000256" key="16">
    <source>
        <dbReference type="RuleBase" id="RU003515"/>
    </source>
</evidence>
<evidence type="ECO:0000313" key="18">
    <source>
        <dbReference type="EMBL" id="SFP20115.1"/>
    </source>
</evidence>
<keyword evidence="10 14" id="KW-0479">Metal-binding</keyword>
<evidence type="ECO:0000256" key="6">
    <source>
        <dbReference type="ARBA" id="ARBA00012180"/>
    </source>
</evidence>
<evidence type="ECO:0000256" key="5">
    <source>
        <dbReference type="ARBA" id="ARBA00007383"/>
    </source>
</evidence>
<comment type="catalytic activity">
    <reaction evidence="1 14 15 16">
        <text>Endonucleolytic cleavage to 5'-phosphomonoester.</text>
        <dbReference type="EC" id="3.1.26.4"/>
    </reaction>
</comment>
<feature type="domain" description="RNase H type-2" evidence="17">
    <location>
        <begin position="18"/>
        <end position="207"/>
    </location>
</feature>
<accession>A0A662ZHE2</accession>
<dbReference type="PANTHER" id="PTHR10954:SF18">
    <property type="entry name" value="RIBONUCLEASE HII"/>
    <property type="match status" value="1"/>
</dbReference>
<evidence type="ECO:0000256" key="10">
    <source>
        <dbReference type="ARBA" id="ARBA00022723"/>
    </source>
</evidence>
<dbReference type="HAMAP" id="MF_00052_B">
    <property type="entry name" value="RNase_HII_B"/>
    <property type="match status" value="1"/>
</dbReference>
<evidence type="ECO:0000256" key="7">
    <source>
        <dbReference type="ARBA" id="ARBA00019179"/>
    </source>
</evidence>
<dbReference type="CDD" id="cd07182">
    <property type="entry name" value="RNase_HII_bacteria_HII_like"/>
    <property type="match status" value="1"/>
</dbReference>
<keyword evidence="13 14" id="KW-0464">Manganese</keyword>
<dbReference type="GO" id="GO:0032299">
    <property type="term" value="C:ribonuclease H2 complex"/>
    <property type="evidence" value="ECO:0007669"/>
    <property type="project" value="TreeGrafter"/>
</dbReference>
<evidence type="ECO:0000256" key="15">
    <source>
        <dbReference type="PROSITE-ProRule" id="PRU01319"/>
    </source>
</evidence>
<dbReference type="NCBIfam" id="NF000596">
    <property type="entry name" value="PRK00015.1-4"/>
    <property type="match status" value="1"/>
</dbReference>
<keyword evidence="9 14" id="KW-0540">Nuclease</keyword>
<evidence type="ECO:0000256" key="4">
    <source>
        <dbReference type="ARBA" id="ARBA00004496"/>
    </source>
</evidence>
<name>A0A662ZHE2_9GAMM</name>
<dbReference type="EMBL" id="FOXF01000008">
    <property type="protein sequence ID" value="SFP20115.1"/>
    <property type="molecule type" value="Genomic_DNA"/>
</dbReference>
<evidence type="ECO:0000256" key="2">
    <source>
        <dbReference type="ARBA" id="ARBA00001946"/>
    </source>
</evidence>